<comment type="cofactor">
    <cofactor evidence="1">
        <name>Zn(2+)</name>
        <dbReference type="ChEBI" id="CHEBI:29105"/>
    </cofactor>
</comment>
<keyword evidence="5" id="KW-0560">Oxidoreductase</keyword>
<evidence type="ECO:0000256" key="3">
    <source>
        <dbReference type="ARBA" id="ARBA00022723"/>
    </source>
</evidence>
<dbReference type="PIRSF" id="PIRSF006157">
    <property type="entry name" value="Doxgns_DODA"/>
    <property type="match status" value="1"/>
</dbReference>
<reference evidence="7 8" key="1">
    <citation type="submission" date="2018-03" db="EMBL/GenBank/DDBJ databases">
        <title>Arenimonas caeni sp. nov., isolated from activated sludge.</title>
        <authorList>
            <person name="Liu H."/>
        </authorList>
    </citation>
    <scope>NUCLEOTIDE SEQUENCE [LARGE SCALE GENOMIC DNA]</scope>
    <source>
        <strain evidence="8">z29</strain>
    </source>
</reference>
<evidence type="ECO:0000256" key="1">
    <source>
        <dbReference type="ARBA" id="ARBA00001947"/>
    </source>
</evidence>
<sequence>MNGPMPVLFLGHGSPMNAIEDNAWRRGWEALGRRLPRPKAILCISAHWETQGVYIGSAEKPETIHDFRGFPKALFDVRYPAPGSPALAHRVAELVDTPRVHLDPHRGLDHGVWSVIRPMFPDADIPVVPLSLSSLQPGAWHYDLARQLDPLRDEGVLVVGSGNIVHNLRYWRMGQTEPLDWAQRFDEDIAERIAEGHHEGMMGYETLGPDALLAIPTPEHYLPLLYALALQRDDDAVEFLNADVVGPISMRSVLIGMPA</sequence>
<dbReference type="Proteomes" id="UP000241736">
    <property type="component" value="Unassembled WGS sequence"/>
</dbReference>
<dbReference type="Gene3D" id="3.40.830.10">
    <property type="entry name" value="LigB-like"/>
    <property type="match status" value="1"/>
</dbReference>
<dbReference type="Pfam" id="PF02900">
    <property type="entry name" value="LigB"/>
    <property type="match status" value="1"/>
</dbReference>
<dbReference type="NCBIfam" id="NF007914">
    <property type="entry name" value="PRK10628.1"/>
    <property type="match status" value="1"/>
</dbReference>
<keyword evidence="8" id="KW-1185">Reference proteome</keyword>
<dbReference type="GO" id="GO:0016702">
    <property type="term" value="F:oxidoreductase activity, acting on single donors with incorporation of molecular oxygen, incorporation of two atoms of oxygen"/>
    <property type="evidence" value="ECO:0007669"/>
    <property type="project" value="UniProtKB-ARBA"/>
</dbReference>
<dbReference type="InterPro" id="IPR014436">
    <property type="entry name" value="Extradiol_dOase_DODA"/>
</dbReference>
<evidence type="ECO:0000313" key="8">
    <source>
        <dbReference type="Proteomes" id="UP000241736"/>
    </source>
</evidence>
<evidence type="ECO:0000256" key="2">
    <source>
        <dbReference type="ARBA" id="ARBA00007581"/>
    </source>
</evidence>
<protein>
    <submittedName>
        <fullName evidence="7">4,5-DOPA dioxygenase extradiol</fullName>
    </submittedName>
</protein>
<keyword evidence="7" id="KW-0223">Dioxygenase</keyword>
<feature type="domain" description="Extradiol ring-cleavage dioxygenase class III enzyme subunit B" evidence="6">
    <location>
        <begin position="9"/>
        <end position="240"/>
    </location>
</feature>
<dbReference type="InterPro" id="IPR004183">
    <property type="entry name" value="Xdiol_dOase_suB"/>
</dbReference>
<keyword evidence="3" id="KW-0479">Metal-binding</keyword>
<evidence type="ECO:0000313" key="7">
    <source>
        <dbReference type="EMBL" id="PRH83730.1"/>
    </source>
</evidence>
<dbReference type="SUPFAM" id="SSF53213">
    <property type="entry name" value="LigB-like"/>
    <property type="match status" value="1"/>
</dbReference>
<dbReference type="CDD" id="cd07363">
    <property type="entry name" value="45_DOPA_Dioxygenase"/>
    <property type="match status" value="1"/>
</dbReference>
<keyword evidence="4" id="KW-0862">Zinc</keyword>
<evidence type="ECO:0000256" key="4">
    <source>
        <dbReference type="ARBA" id="ARBA00022833"/>
    </source>
</evidence>
<name>A0A2P6MCK8_9GAMM</name>
<organism evidence="7 8">
    <name type="scientific">Arenimonas caeni</name>
    <dbReference type="NCBI Taxonomy" id="2058085"/>
    <lineage>
        <taxon>Bacteria</taxon>
        <taxon>Pseudomonadati</taxon>
        <taxon>Pseudomonadota</taxon>
        <taxon>Gammaproteobacteria</taxon>
        <taxon>Lysobacterales</taxon>
        <taxon>Lysobacteraceae</taxon>
        <taxon>Arenimonas</taxon>
    </lineage>
</organism>
<dbReference type="PANTHER" id="PTHR30096:SF0">
    <property type="entry name" value="4,5-DOPA DIOXYGENASE EXTRADIOL-LIKE PROTEIN"/>
    <property type="match status" value="1"/>
</dbReference>
<proteinExistence type="inferred from homology"/>
<comment type="caution">
    <text evidence="7">The sequence shown here is derived from an EMBL/GenBank/DDBJ whole genome shotgun (WGS) entry which is preliminary data.</text>
</comment>
<evidence type="ECO:0000256" key="5">
    <source>
        <dbReference type="ARBA" id="ARBA00023002"/>
    </source>
</evidence>
<comment type="similarity">
    <text evidence="2">Belongs to the DODA-type extradiol aromatic ring-opening dioxygenase family.</text>
</comment>
<gene>
    <name evidence="7" type="ORF">C6N40_00890</name>
</gene>
<accession>A0A2P6MCK8</accession>
<dbReference type="OrthoDB" id="9790889at2"/>
<dbReference type="AlphaFoldDB" id="A0A2P6MCK8"/>
<dbReference type="PANTHER" id="PTHR30096">
    <property type="entry name" value="4,5-DOPA DIOXYGENASE EXTRADIOL-LIKE PROTEIN"/>
    <property type="match status" value="1"/>
</dbReference>
<dbReference type="GO" id="GO:0008198">
    <property type="term" value="F:ferrous iron binding"/>
    <property type="evidence" value="ECO:0007669"/>
    <property type="project" value="InterPro"/>
</dbReference>
<dbReference type="GO" id="GO:0008270">
    <property type="term" value="F:zinc ion binding"/>
    <property type="evidence" value="ECO:0007669"/>
    <property type="project" value="InterPro"/>
</dbReference>
<evidence type="ECO:0000259" key="6">
    <source>
        <dbReference type="Pfam" id="PF02900"/>
    </source>
</evidence>
<dbReference type="EMBL" id="PVLF01000001">
    <property type="protein sequence ID" value="PRH83730.1"/>
    <property type="molecule type" value="Genomic_DNA"/>
</dbReference>